<protein>
    <recommendedName>
        <fullName evidence="3">STAS/SEC14 domain-containing protein</fullName>
    </recommendedName>
</protein>
<dbReference type="OrthoDB" id="852227at2"/>
<evidence type="ECO:0008006" key="3">
    <source>
        <dbReference type="Google" id="ProtNLM"/>
    </source>
</evidence>
<dbReference type="EMBL" id="AODQ01000044">
    <property type="protein sequence ID" value="EMR02830.1"/>
    <property type="molecule type" value="Genomic_DNA"/>
</dbReference>
<dbReference type="STRING" id="1279009.ADICEAN_02038"/>
<evidence type="ECO:0000313" key="2">
    <source>
        <dbReference type="Proteomes" id="UP000011910"/>
    </source>
</evidence>
<dbReference type="RefSeq" id="WP_009195433.1">
    <property type="nucleotide sequence ID" value="NZ_AODQ01000044.1"/>
</dbReference>
<proteinExistence type="predicted"/>
<dbReference type="AlphaFoldDB" id="M7NM35"/>
<reference evidence="1 2" key="1">
    <citation type="journal article" date="2013" name="Genome Announc.">
        <title>Draft Genome Sequence of Cesiribacter andamanensis Strain AMV16T, Isolated from a Soil Sample from a Mud Volcano in the Andaman Islands, India.</title>
        <authorList>
            <person name="Shivaji S."/>
            <person name="Ara S."/>
            <person name="Begum Z."/>
            <person name="Srinivas T.N."/>
            <person name="Singh A."/>
            <person name="Kumar Pinnaka A."/>
        </authorList>
    </citation>
    <scope>NUCLEOTIDE SEQUENCE [LARGE SCALE GENOMIC DNA]</scope>
    <source>
        <strain evidence="1 2">AMV16</strain>
    </source>
</reference>
<comment type="caution">
    <text evidence="1">The sequence shown here is derived from an EMBL/GenBank/DDBJ whole genome shotgun (WGS) entry which is preliminary data.</text>
</comment>
<accession>M7NM35</accession>
<name>M7NM35_9BACT</name>
<keyword evidence="2" id="KW-1185">Reference proteome</keyword>
<gene>
    <name evidence="1" type="ORF">ADICEAN_02038</name>
</gene>
<evidence type="ECO:0000313" key="1">
    <source>
        <dbReference type="EMBL" id="EMR02830.1"/>
    </source>
</evidence>
<sequence>MSVLVAGEVLLQESYVEITYSSREKIIIARWKGFLTVEQTRRGCELMSKVIAEKGLSRHLSDHAELRILGREVQEYLVGTWFYEVERLGLRKIAVRVAADIFAKATVQKVNTEQQYGQLSITTFGSCDAAVKWLKQEEES</sequence>
<dbReference type="Proteomes" id="UP000011910">
    <property type="component" value="Unassembled WGS sequence"/>
</dbReference>
<organism evidence="1 2">
    <name type="scientific">Cesiribacter andamanensis AMV16</name>
    <dbReference type="NCBI Taxonomy" id="1279009"/>
    <lineage>
        <taxon>Bacteria</taxon>
        <taxon>Pseudomonadati</taxon>
        <taxon>Bacteroidota</taxon>
        <taxon>Cytophagia</taxon>
        <taxon>Cytophagales</taxon>
        <taxon>Cesiribacteraceae</taxon>
        <taxon>Cesiribacter</taxon>
    </lineage>
</organism>